<dbReference type="AlphaFoldDB" id="A0A8H4PMF3"/>
<sequence>MQLQVPIAGGAALHRRGAVAMVRRNLSDKNVAFIAIVAVFVLLTAIALLGVICAKRRRRRQRQGEQAGNHEHGVVDNMLSVWQHDGSRYERAWGGDTTDSRRSPRRPSQPSPRVNGGERRRASEANNTSRTINGAGAGLSSHGSRNTVASEAVAEPDVDRSTSIRSVMTLPPYSCIASHNEQVMGREGERDGIDVVIALPTDDDDEALREEEMDALYQIRLARRRQIAERDELRRQQNEARRRDDGEALAEIRAQSRTAPNIGELDELRREVSRIQETRQRSLSRVSYADLGVARPDGTRIRANSNESERVGLLSDAASIALSSQSCAPSLALHRRGRSASSLVSVDSDHHNLARSRGGSQSEVPSSRGGDPRARSNPELVEADLGDVEMPPPDYHSASPDDGAELTQSTTALDEPPPDYPGLVRPATESERGAWLAAPGDPEAAGAGSGKTQTGRRVGGIPQLPSLRISGLPAIVIEPSSAQPVSR</sequence>
<dbReference type="Proteomes" id="UP000557566">
    <property type="component" value="Unassembled WGS sequence"/>
</dbReference>
<evidence type="ECO:0000256" key="2">
    <source>
        <dbReference type="SAM" id="MobiDB-lite"/>
    </source>
</evidence>
<gene>
    <name evidence="4" type="ORF">G6O67_004050</name>
</gene>
<feature type="coiled-coil region" evidence="1">
    <location>
        <begin position="223"/>
        <end position="285"/>
    </location>
</feature>
<evidence type="ECO:0000313" key="5">
    <source>
        <dbReference type="Proteomes" id="UP000557566"/>
    </source>
</evidence>
<keyword evidence="3" id="KW-0472">Membrane</keyword>
<feature type="compositionally biased region" description="Low complexity" evidence="2">
    <location>
        <begin position="437"/>
        <end position="446"/>
    </location>
</feature>
<feature type="compositionally biased region" description="Basic and acidic residues" evidence="2">
    <location>
        <begin position="90"/>
        <end position="102"/>
    </location>
</feature>
<evidence type="ECO:0000256" key="3">
    <source>
        <dbReference type="SAM" id="Phobius"/>
    </source>
</evidence>
<keyword evidence="5" id="KW-1185">Reference proteome</keyword>
<organism evidence="4 5">
    <name type="scientific">Ophiocordyceps sinensis</name>
    <dbReference type="NCBI Taxonomy" id="72228"/>
    <lineage>
        <taxon>Eukaryota</taxon>
        <taxon>Fungi</taxon>
        <taxon>Dikarya</taxon>
        <taxon>Ascomycota</taxon>
        <taxon>Pezizomycotina</taxon>
        <taxon>Sordariomycetes</taxon>
        <taxon>Hypocreomycetidae</taxon>
        <taxon>Hypocreales</taxon>
        <taxon>Ophiocordycipitaceae</taxon>
        <taxon>Ophiocordyceps</taxon>
    </lineage>
</organism>
<proteinExistence type="predicted"/>
<evidence type="ECO:0000313" key="4">
    <source>
        <dbReference type="EMBL" id="KAF4507562.1"/>
    </source>
</evidence>
<dbReference type="EMBL" id="JAAVMX010000005">
    <property type="protein sequence ID" value="KAF4507562.1"/>
    <property type="molecule type" value="Genomic_DNA"/>
</dbReference>
<dbReference type="OrthoDB" id="5376312at2759"/>
<name>A0A8H4PMF3_9HYPO</name>
<feature type="region of interest" description="Disordered" evidence="2">
    <location>
        <begin position="90"/>
        <end position="165"/>
    </location>
</feature>
<evidence type="ECO:0000256" key="1">
    <source>
        <dbReference type="SAM" id="Coils"/>
    </source>
</evidence>
<reference evidence="4 5" key="1">
    <citation type="journal article" date="2020" name="Genome Biol. Evol.">
        <title>A new high-quality draft genome assembly of the Chinese cordyceps Ophiocordyceps sinensis.</title>
        <authorList>
            <person name="Shu R."/>
            <person name="Zhang J."/>
            <person name="Meng Q."/>
            <person name="Zhang H."/>
            <person name="Zhou G."/>
            <person name="Li M."/>
            <person name="Wu P."/>
            <person name="Zhao Y."/>
            <person name="Chen C."/>
            <person name="Qin Q."/>
        </authorList>
    </citation>
    <scope>NUCLEOTIDE SEQUENCE [LARGE SCALE GENOMIC DNA]</scope>
    <source>
        <strain evidence="4 5">IOZ07</strain>
    </source>
</reference>
<feature type="transmembrane region" description="Helical" evidence="3">
    <location>
        <begin position="31"/>
        <end position="54"/>
    </location>
</feature>
<keyword evidence="3" id="KW-1133">Transmembrane helix</keyword>
<accession>A0A8H4PMF3</accession>
<keyword evidence="3" id="KW-0812">Transmembrane</keyword>
<protein>
    <submittedName>
        <fullName evidence="4">Uncharacterized protein</fullName>
    </submittedName>
</protein>
<feature type="region of interest" description="Disordered" evidence="2">
    <location>
        <begin position="342"/>
        <end position="465"/>
    </location>
</feature>
<comment type="caution">
    <text evidence="4">The sequence shown here is derived from an EMBL/GenBank/DDBJ whole genome shotgun (WGS) entry which is preliminary data.</text>
</comment>
<keyword evidence="1" id="KW-0175">Coiled coil</keyword>